<evidence type="ECO:0000259" key="1">
    <source>
        <dbReference type="Pfam" id="PF20243"/>
    </source>
</evidence>
<proteinExistence type="predicted"/>
<gene>
    <name evidence="2" type="ORF">OGM63_06305</name>
</gene>
<dbReference type="InterPro" id="IPR046863">
    <property type="entry name" value="MbnP-like_dom"/>
</dbReference>
<evidence type="ECO:0000313" key="2">
    <source>
        <dbReference type="EMBL" id="MCV3213139.1"/>
    </source>
</evidence>
<dbReference type="Pfam" id="PF20243">
    <property type="entry name" value="MbnP"/>
    <property type="match status" value="1"/>
</dbReference>
<feature type="domain" description="Copper-binding protein MbnP-like" evidence="1">
    <location>
        <begin position="34"/>
        <end position="111"/>
    </location>
</feature>
<name>A0ABT3AVJ1_9CYAN</name>
<dbReference type="RefSeq" id="WP_263744644.1">
    <property type="nucleotide sequence ID" value="NZ_JAOWRF010000094.1"/>
</dbReference>
<accession>A0ABT3AVJ1</accession>
<organism evidence="2 3">
    <name type="scientific">Plectonema radiosum NIES-515</name>
    <dbReference type="NCBI Taxonomy" id="2986073"/>
    <lineage>
        <taxon>Bacteria</taxon>
        <taxon>Bacillati</taxon>
        <taxon>Cyanobacteriota</taxon>
        <taxon>Cyanophyceae</taxon>
        <taxon>Oscillatoriophycideae</taxon>
        <taxon>Oscillatoriales</taxon>
        <taxon>Microcoleaceae</taxon>
        <taxon>Plectonema</taxon>
    </lineage>
</organism>
<keyword evidence="3" id="KW-1185">Reference proteome</keyword>
<comment type="caution">
    <text evidence="2">The sequence shown here is derived from an EMBL/GenBank/DDBJ whole genome shotgun (WGS) entry which is preliminary data.</text>
</comment>
<sequence>MKLNVKWTTFVLAIFGGIPFLNTQVSFQSIASQTEEVTIKFAGKVGNNAFSCGTSYQLGKPATTITTLDFRFYVSDIALIDANGKAVPLTLKQDGKWQYQNVALIDFENKTGACVNGTMETSDR</sequence>
<protein>
    <recommendedName>
        <fullName evidence="1">Copper-binding protein MbnP-like domain-containing protein</fullName>
    </recommendedName>
</protein>
<dbReference type="EMBL" id="JAOWRF010000094">
    <property type="protein sequence ID" value="MCV3213139.1"/>
    <property type="molecule type" value="Genomic_DNA"/>
</dbReference>
<dbReference type="Proteomes" id="UP001526143">
    <property type="component" value="Unassembled WGS sequence"/>
</dbReference>
<reference evidence="2 3" key="1">
    <citation type="submission" date="2022-10" db="EMBL/GenBank/DDBJ databases">
        <title>Identification of biosynthetic pathway for the production of the potent trypsin inhibitor radiosumin.</title>
        <authorList>
            <person name="Fewer D.P."/>
            <person name="Delbaje E."/>
            <person name="Ouyang X."/>
            <person name="Agostino P.D."/>
            <person name="Wahlsten M."/>
            <person name="Jokela J."/>
            <person name="Permi P."/>
            <person name="Haapaniemi E."/>
            <person name="Koistinen H."/>
        </authorList>
    </citation>
    <scope>NUCLEOTIDE SEQUENCE [LARGE SCALE GENOMIC DNA]</scope>
    <source>
        <strain evidence="2 3">NIES-515</strain>
    </source>
</reference>
<evidence type="ECO:0000313" key="3">
    <source>
        <dbReference type="Proteomes" id="UP001526143"/>
    </source>
</evidence>